<dbReference type="PANTHER" id="PTHR38111:SF11">
    <property type="entry name" value="TRANSCRIPTION FACTOR DOMAIN-CONTAINING PROTEIN-RELATED"/>
    <property type="match status" value="1"/>
</dbReference>
<evidence type="ECO:0000256" key="1">
    <source>
        <dbReference type="ARBA" id="ARBA00023242"/>
    </source>
</evidence>
<dbReference type="InterPro" id="IPR053178">
    <property type="entry name" value="Osmoadaptation_assoc"/>
</dbReference>
<dbReference type="Pfam" id="PF00172">
    <property type="entry name" value="Zn_clus"/>
    <property type="match status" value="1"/>
</dbReference>
<dbReference type="InterPro" id="IPR001138">
    <property type="entry name" value="Zn2Cys6_DnaBD"/>
</dbReference>
<dbReference type="SUPFAM" id="SSF57701">
    <property type="entry name" value="Zn2/Cys6 DNA-binding domain"/>
    <property type="match status" value="1"/>
</dbReference>
<dbReference type="GO" id="GO:0008270">
    <property type="term" value="F:zinc ion binding"/>
    <property type="evidence" value="ECO:0007669"/>
    <property type="project" value="InterPro"/>
</dbReference>
<dbReference type="Gene3D" id="4.10.240.10">
    <property type="entry name" value="Zn(2)-C6 fungal-type DNA-binding domain"/>
    <property type="match status" value="1"/>
</dbReference>
<reference evidence="3 4" key="1">
    <citation type="submission" date="2020-01" db="EMBL/GenBank/DDBJ databases">
        <title>Identification and distribution of gene clusters putatively required for synthesis of sphingolipid metabolism inhibitors in phylogenetically diverse species of the filamentous fungus Fusarium.</title>
        <authorList>
            <person name="Kim H.-S."/>
            <person name="Busman M."/>
            <person name="Brown D.W."/>
            <person name="Divon H."/>
            <person name="Uhlig S."/>
            <person name="Proctor R.H."/>
        </authorList>
    </citation>
    <scope>NUCLEOTIDE SEQUENCE [LARGE SCALE GENOMIC DNA]</scope>
    <source>
        <strain evidence="3 4">NRRL 20459</strain>
    </source>
</reference>
<dbReference type="PANTHER" id="PTHR38111">
    <property type="entry name" value="ZN(2)-C6 FUNGAL-TYPE DOMAIN-CONTAINING PROTEIN-RELATED"/>
    <property type="match status" value="1"/>
</dbReference>
<dbReference type="PROSITE" id="PS50048">
    <property type="entry name" value="ZN2_CY6_FUNGAL_2"/>
    <property type="match status" value="1"/>
</dbReference>
<evidence type="ECO:0000313" key="3">
    <source>
        <dbReference type="EMBL" id="KAF4458291.1"/>
    </source>
</evidence>
<sequence length="462" mass="52402">MPGTPHSRGCEGCRKQKKRCDQVKPTCGRCKRLDVPCIGNGVKRWKFQSFQAEDKRLRPCPKSSPTNSTARVASSLVYILGIEDIRYDLRAFGGRLIPELPSQIGSNSALDACVSAMVSLYKSRQYSESKVDALAQYGDALTATRKTIRDPRESIVIKMRLVSIIFICQEDQAWIDRKGAEKHREMISHLFREAILSGKLSEIEPDYIQGLTKLAVLANILNPKFELGRWFWDACKVSSTPRPARYQQGTFLSLESSTLAEASFFMRSPRKHLYQIQCMYNLVRAEKPKVRQCLVLATMATMLPTATPMAMRVCGSYRFAYSTMIALGSMLNHVLRIFYDDPDLLAESHDYVDEAISLTDQCASSRPHGASFIPDFLKMVWATITDSYRSTEIEVILWDYQHDVEGADYLEEALTLKRRLYRLAKRETQPQLAKTPEVPVHIEPEIQRNPYSMGAATECVIL</sequence>
<feature type="domain" description="Zn(2)-C6 fungal-type" evidence="2">
    <location>
        <begin position="9"/>
        <end position="37"/>
    </location>
</feature>
<dbReference type="AlphaFoldDB" id="A0A8H4KXW6"/>
<accession>A0A8H4KXW6</accession>
<gene>
    <name evidence="3" type="ORF">FALBO_14979</name>
</gene>
<dbReference type="PROSITE" id="PS00463">
    <property type="entry name" value="ZN2_CY6_FUNGAL_1"/>
    <property type="match status" value="1"/>
</dbReference>
<protein>
    <recommendedName>
        <fullName evidence="2">Zn(2)-C6 fungal-type domain-containing protein</fullName>
    </recommendedName>
</protein>
<dbReference type="OrthoDB" id="3509362at2759"/>
<keyword evidence="4" id="KW-1185">Reference proteome</keyword>
<dbReference type="SMART" id="SM00066">
    <property type="entry name" value="GAL4"/>
    <property type="match status" value="1"/>
</dbReference>
<dbReference type="CDD" id="cd00067">
    <property type="entry name" value="GAL4"/>
    <property type="match status" value="1"/>
</dbReference>
<dbReference type="EMBL" id="JAADYS010002514">
    <property type="protein sequence ID" value="KAF4458291.1"/>
    <property type="molecule type" value="Genomic_DNA"/>
</dbReference>
<dbReference type="GO" id="GO:0000981">
    <property type="term" value="F:DNA-binding transcription factor activity, RNA polymerase II-specific"/>
    <property type="evidence" value="ECO:0007669"/>
    <property type="project" value="InterPro"/>
</dbReference>
<comment type="caution">
    <text evidence="3">The sequence shown here is derived from an EMBL/GenBank/DDBJ whole genome shotgun (WGS) entry which is preliminary data.</text>
</comment>
<organism evidence="3 4">
    <name type="scientific">Fusarium albosuccineum</name>
    <dbReference type="NCBI Taxonomy" id="1237068"/>
    <lineage>
        <taxon>Eukaryota</taxon>
        <taxon>Fungi</taxon>
        <taxon>Dikarya</taxon>
        <taxon>Ascomycota</taxon>
        <taxon>Pezizomycotina</taxon>
        <taxon>Sordariomycetes</taxon>
        <taxon>Hypocreomycetidae</taxon>
        <taxon>Hypocreales</taxon>
        <taxon>Nectriaceae</taxon>
        <taxon>Fusarium</taxon>
        <taxon>Fusarium decemcellulare species complex</taxon>
    </lineage>
</organism>
<name>A0A8H4KXW6_9HYPO</name>
<dbReference type="Proteomes" id="UP000554235">
    <property type="component" value="Unassembled WGS sequence"/>
</dbReference>
<proteinExistence type="predicted"/>
<keyword evidence="1" id="KW-0539">Nucleus</keyword>
<dbReference type="InterPro" id="IPR036864">
    <property type="entry name" value="Zn2-C6_fun-type_DNA-bd_sf"/>
</dbReference>
<evidence type="ECO:0000313" key="4">
    <source>
        <dbReference type="Proteomes" id="UP000554235"/>
    </source>
</evidence>
<evidence type="ECO:0000259" key="2">
    <source>
        <dbReference type="PROSITE" id="PS50048"/>
    </source>
</evidence>